<evidence type="ECO:0000256" key="3">
    <source>
        <dbReference type="ARBA" id="ARBA00021428"/>
    </source>
</evidence>
<dbReference type="AlphaFoldDB" id="A0A8H7NZF7"/>
<dbReference type="PIRSF" id="PIRSF005378">
    <property type="entry name" value="RNA3'_term_phos_cycl_euk"/>
    <property type="match status" value="1"/>
</dbReference>
<dbReference type="EMBL" id="JADOXO010000163">
    <property type="protein sequence ID" value="KAF9810957.1"/>
    <property type="molecule type" value="Genomic_DNA"/>
</dbReference>
<comment type="catalytic activity">
    <reaction evidence="6">
        <text>a 3'-end 3'-phospho-ribonucleotide-RNA + ATP = a 3'-end 2',3'-cyclophospho-ribonucleotide-RNA + AMP + diphosphate</text>
        <dbReference type="Rhea" id="RHEA:23976"/>
        <dbReference type="Rhea" id="RHEA-COMP:10463"/>
        <dbReference type="Rhea" id="RHEA-COMP:10464"/>
        <dbReference type="ChEBI" id="CHEBI:30616"/>
        <dbReference type="ChEBI" id="CHEBI:33019"/>
        <dbReference type="ChEBI" id="CHEBI:83062"/>
        <dbReference type="ChEBI" id="CHEBI:83064"/>
        <dbReference type="ChEBI" id="CHEBI:456215"/>
        <dbReference type="EC" id="6.5.1.4"/>
    </reaction>
</comment>
<evidence type="ECO:0000259" key="12">
    <source>
        <dbReference type="Pfam" id="PF05189"/>
    </source>
</evidence>
<dbReference type="PROSITE" id="PS01287">
    <property type="entry name" value="RTC"/>
    <property type="match status" value="1"/>
</dbReference>
<dbReference type="InterPro" id="IPR000228">
    <property type="entry name" value="RNA3'_term_phos_cyc"/>
</dbReference>
<evidence type="ECO:0000256" key="8">
    <source>
        <dbReference type="ARBA" id="ARBA00045867"/>
    </source>
</evidence>
<feature type="domain" description="RNA 3'-terminal phosphate cyclase" evidence="11">
    <location>
        <begin position="15"/>
        <end position="348"/>
    </location>
</feature>
<protein>
    <recommendedName>
        <fullName evidence="3">RNA 3'-terminal phosphate cyclase</fullName>
        <ecNumber evidence="2">6.5.1.4</ecNumber>
    </recommendedName>
    <alternativeName>
        <fullName evidence="7">RNA terminal phosphate cyclase domain-containing protein 1</fullName>
    </alternativeName>
</protein>
<dbReference type="SUPFAM" id="SSF52913">
    <property type="entry name" value="RNA 3'-terminal phosphate cyclase, RPTC, insert domain"/>
    <property type="match status" value="1"/>
</dbReference>
<dbReference type="InterPro" id="IPR013792">
    <property type="entry name" value="RNA3'P_cycl/enolpyr_Trfase_a/b"/>
</dbReference>
<dbReference type="InterPro" id="IPR020719">
    <property type="entry name" value="RNA3'_term_phos_cycl-like_CS"/>
</dbReference>
<dbReference type="Pfam" id="PF01137">
    <property type="entry name" value="RTC"/>
    <property type="match status" value="1"/>
</dbReference>
<feature type="binding site" evidence="10">
    <location>
        <position position="107"/>
    </location>
    <ligand>
        <name>ATP</name>
        <dbReference type="ChEBI" id="CHEBI:30616"/>
    </ligand>
</feature>
<dbReference type="InterPro" id="IPR017770">
    <property type="entry name" value="RNA3'_term_phos_cyc_type_1"/>
</dbReference>
<evidence type="ECO:0000256" key="4">
    <source>
        <dbReference type="ARBA" id="ARBA00022598"/>
    </source>
</evidence>
<dbReference type="PANTHER" id="PTHR11096:SF0">
    <property type="entry name" value="RNA 3'-TERMINAL PHOSPHATE CYCLASE"/>
    <property type="match status" value="1"/>
</dbReference>
<evidence type="ECO:0000313" key="14">
    <source>
        <dbReference type="Proteomes" id="UP000639403"/>
    </source>
</evidence>
<gene>
    <name evidence="13" type="ORF">IEO21_06761</name>
</gene>
<reference evidence="13" key="1">
    <citation type="submission" date="2020-11" db="EMBL/GenBank/DDBJ databases">
        <authorList>
            <person name="Koelle M."/>
            <person name="Horta M.A.C."/>
            <person name="Nowrousian M."/>
            <person name="Ohm R.A."/>
            <person name="Benz P."/>
            <person name="Pilgard A."/>
        </authorList>
    </citation>
    <scope>NUCLEOTIDE SEQUENCE</scope>
    <source>
        <strain evidence="13">FPRL280</strain>
    </source>
</reference>
<sequence>MAEAAIPLLIDGSTLEGGGQLLRNSVALSALLRRPIAIEKIRSGRKQSGLRPQHAAGLRLVSELCSGNLIGSELGSTKMEFYPGHIRLSEHYVADPQTAGSVTLLLQVSLPCLLFAPPARTYVPTHLTLRGGTNALQAPQIDYTLNVFLPFLRRHLALSPALHIAKRGFYPKGGGEVHVSVTPRADRLPPVTLTERGPVIAVNGRAYVAGLPAHLAASMRDGAAAVLVAAGVSADIIHIETVREKPSEAVGSGSGMILWAETQGGCFLGGSAVGSKGKNPAAVGQEAAEELARNLRHGGCVDEYMQDQMIIFLALAQGRSRVRTGPITLHTKTAIWVAEHLTNAKFEIREETDQHFVVQCDGVGYIAQNDPEGEVLSGSNETACATGKT</sequence>
<evidence type="ECO:0000256" key="6">
    <source>
        <dbReference type="ARBA" id="ARBA00024481"/>
    </source>
</evidence>
<name>A0A8H7NZF7_9APHY</name>
<evidence type="ECO:0000256" key="7">
    <source>
        <dbReference type="ARBA" id="ARBA00032543"/>
    </source>
</evidence>
<evidence type="ECO:0000313" key="13">
    <source>
        <dbReference type="EMBL" id="KAF9810957.1"/>
    </source>
</evidence>
<evidence type="ECO:0000256" key="1">
    <source>
        <dbReference type="ARBA" id="ARBA00009206"/>
    </source>
</evidence>
<proteinExistence type="inferred from homology"/>
<dbReference type="InterPro" id="IPR036553">
    <property type="entry name" value="RPTC_insert"/>
</dbReference>
<evidence type="ECO:0000256" key="5">
    <source>
        <dbReference type="ARBA" id="ARBA00022741"/>
    </source>
</evidence>
<keyword evidence="10" id="KW-0067">ATP-binding</keyword>
<keyword evidence="4" id="KW-0436">Ligase</keyword>
<dbReference type="Gene3D" id="3.65.10.20">
    <property type="entry name" value="RNA 3'-terminal phosphate cyclase domain"/>
    <property type="match status" value="1"/>
</dbReference>
<dbReference type="SUPFAM" id="SSF55205">
    <property type="entry name" value="EPT/RTPC-like"/>
    <property type="match status" value="2"/>
</dbReference>
<dbReference type="NCBIfam" id="TIGR03399">
    <property type="entry name" value="RNA_3prim_cycl"/>
    <property type="match status" value="1"/>
</dbReference>
<reference evidence="13" key="2">
    <citation type="journal article" name="Front. Microbiol.">
        <title>Degradative Capacity of Two Strains of Rhodonia placenta: From Phenotype to Genotype.</title>
        <authorList>
            <person name="Kolle M."/>
            <person name="Horta M.A.C."/>
            <person name="Nowrousian M."/>
            <person name="Ohm R.A."/>
            <person name="Benz J.P."/>
            <person name="Pilgard A."/>
        </authorList>
    </citation>
    <scope>NUCLEOTIDE SEQUENCE</scope>
    <source>
        <strain evidence="13">FPRL280</strain>
    </source>
</reference>
<comment type="function">
    <text evidence="8">Catalyzes the conversion of 3'-phosphate to a 2',3'-cyclic phosphodiester at the end of RNA. The mechanism of action of the enzyme occurs in 3 steps: (A) adenylation of the enzyme by ATP; (B) transfer of adenylate to an RNA-N3'P to produce RNA-N3'PP5'A; (C) and attack of the adjacent 2'-hydroxyl on the 3'-phosphorus in the diester linkage to produce the cyclic end product. Likely functions in some aspects of cellular RNA processing. Function plays an important role in regulating axon regeneration by inhibiting central nervous system (CNS) axon regeneration following optic nerve injury.</text>
</comment>
<organism evidence="13 14">
    <name type="scientific">Rhodonia placenta</name>
    <dbReference type="NCBI Taxonomy" id="104341"/>
    <lineage>
        <taxon>Eukaryota</taxon>
        <taxon>Fungi</taxon>
        <taxon>Dikarya</taxon>
        <taxon>Basidiomycota</taxon>
        <taxon>Agaricomycotina</taxon>
        <taxon>Agaricomycetes</taxon>
        <taxon>Polyporales</taxon>
        <taxon>Adustoporiaceae</taxon>
        <taxon>Rhodonia</taxon>
    </lineage>
</organism>
<feature type="domain" description="RNA 3'-terminal phosphate cyclase insert" evidence="12">
    <location>
        <begin position="194"/>
        <end position="295"/>
    </location>
</feature>
<keyword evidence="5 10" id="KW-0547">Nucleotide-binding</keyword>
<evidence type="ECO:0000256" key="10">
    <source>
        <dbReference type="PIRSR" id="PIRSR005378-2"/>
    </source>
</evidence>
<dbReference type="InterPro" id="IPR013791">
    <property type="entry name" value="RNA3'-term_phos_cycl_insert"/>
</dbReference>
<dbReference type="PANTHER" id="PTHR11096">
    <property type="entry name" value="RNA 3' TERMINAL PHOSPHATE CYCLASE"/>
    <property type="match status" value="1"/>
</dbReference>
<dbReference type="Proteomes" id="UP000639403">
    <property type="component" value="Unassembled WGS sequence"/>
</dbReference>
<dbReference type="Pfam" id="PF05189">
    <property type="entry name" value="RTC_insert"/>
    <property type="match status" value="1"/>
</dbReference>
<evidence type="ECO:0000259" key="11">
    <source>
        <dbReference type="Pfam" id="PF01137"/>
    </source>
</evidence>
<evidence type="ECO:0000256" key="9">
    <source>
        <dbReference type="PIRSR" id="PIRSR005378-1"/>
    </source>
</evidence>
<comment type="similarity">
    <text evidence="1">Belongs to the RNA 3'-terminal cyclase family. Type 1 subfamily.</text>
</comment>
<comment type="caution">
    <text evidence="13">The sequence shown here is derived from an EMBL/GenBank/DDBJ whole genome shotgun (WGS) entry which is preliminary data.</text>
</comment>
<dbReference type="GO" id="GO:0006396">
    <property type="term" value="P:RNA processing"/>
    <property type="evidence" value="ECO:0007669"/>
    <property type="project" value="InterPro"/>
</dbReference>
<dbReference type="GO" id="GO:0005634">
    <property type="term" value="C:nucleus"/>
    <property type="evidence" value="ECO:0007669"/>
    <property type="project" value="TreeGrafter"/>
</dbReference>
<dbReference type="HAMAP" id="MF_00200">
    <property type="entry name" value="RTC"/>
    <property type="match status" value="1"/>
</dbReference>
<dbReference type="FunFam" id="3.30.360.20:FF:000002">
    <property type="entry name" value="RNA terminal phosphate cyclase-like 1"/>
    <property type="match status" value="1"/>
</dbReference>
<dbReference type="EC" id="6.5.1.4" evidence="2"/>
<feature type="binding site" evidence="10">
    <location>
        <begin position="304"/>
        <end position="308"/>
    </location>
    <ligand>
        <name>ATP</name>
        <dbReference type="ChEBI" id="CHEBI:30616"/>
    </ligand>
</feature>
<accession>A0A8H7NZF7</accession>
<dbReference type="Gene3D" id="3.30.360.20">
    <property type="entry name" value="RNA 3'-terminal phosphate cyclase, insert domain"/>
    <property type="match status" value="1"/>
</dbReference>
<feature type="active site" description="Tele-AMP-histidine intermediate" evidence="9">
    <location>
        <position position="330"/>
    </location>
</feature>
<dbReference type="InterPro" id="IPR037136">
    <property type="entry name" value="RNA3'_phos_cyclase_dom_sf"/>
</dbReference>
<dbReference type="GO" id="GO:0005524">
    <property type="term" value="F:ATP binding"/>
    <property type="evidence" value="ECO:0007669"/>
    <property type="project" value="UniProtKB-KW"/>
</dbReference>
<dbReference type="GO" id="GO:0003963">
    <property type="term" value="F:RNA-3'-phosphate cyclase activity"/>
    <property type="evidence" value="ECO:0007669"/>
    <property type="project" value="UniProtKB-EC"/>
</dbReference>
<dbReference type="InterPro" id="IPR023797">
    <property type="entry name" value="RNA3'_phos_cyclase_dom"/>
</dbReference>
<evidence type="ECO:0000256" key="2">
    <source>
        <dbReference type="ARBA" id="ARBA00012725"/>
    </source>
</evidence>